<feature type="compositionally biased region" description="Low complexity" evidence="1">
    <location>
        <begin position="203"/>
        <end position="223"/>
    </location>
</feature>
<reference evidence="2 3" key="1">
    <citation type="submission" date="2024-04" db="EMBL/GenBank/DDBJ databases">
        <authorList>
            <person name="Fracassetti M."/>
        </authorList>
    </citation>
    <scope>NUCLEOTIDE SEQUENCE [LARGE SCALE GENOMIC DNA]</scope>
</reference>
<dbReference type="EMBL" id="OZ034816">
    <property type="protein sequence ID" value="CAL1376873.1"/>
    <property type="molecule type" value="Genomic_DNA"/>
</dbReference>
<name>A0AAV2DTQ1_9ROSI</name>
<evidence type="ECO:0000313" key="3">
    <source>
        <dbReference type="Proteomes" id="UP001497516"/>
    </source>
</evidence>
<proteinExistence type="predicted"/>
<dbReference type="Proteomes" id="UP001497516">
    <property type="component" value="Chromosome 3"/>
</dbReference>
<sequence length="243" mass="27347">MTTWMHELDNFLPIPPCRCNGLCNCGLTIVRQNHQVNYVLRFVRGLNDSYAAARSQIMLINPMPSLNQAFAMIIEQEKHNRVLALPSLPDSMAMYSRGFTPGRNPTNPPSRSPYPPSSNYPPPPHSGSNRSYCTHCHSYGHTVDKCYKLHGFPPGYKGKAKAHCVSTEDGYSDEQHHSLPFPPQEWSQIQETYQKMTQFMQSQYFQQQPDPAQASSSSQSHPPYNTPTAMSDMPVSHGLPYAS</sequence>
<dbReference type="PANTHER" id="PTHR34222:SF99">
    <property type="entry name" value="PROTEIN, PUTATIVE-RELATED"/>
    <property type="match status" value="1"/>
</dbReference>
<dbReference type="AlphaFoldDB" id="A0AAV2DTQ1"/>
<feature type="region of interest" description="Disordered" evidence="1">
    <location>
        <begin position="95"/>
        <end position="129"/>
    </location>
</feature>
<evidence type="ECO:0000313" key="2">
    <source>
        <dbReference type="EMBL" id="CAL1376873.1"/>
    </source>
</evidence>
<feature type="compositionally biased region" description="Pro residues" evidence="1">
    <location>
        <begin position="106"/>
        <end position="125"/>
    </location>
</feature>
<organism evidence="2 3">
    <name type="scientific">Linum trigynum</name>
    <dbReference type="NCBI Taxonomy" id="586398"/>
    <lineage>
        <taxon>Eukaryota</taxon>
        <taxon>Viridiplantae</taxon>
        <taxon>Streptophyta</taxon>
        <taxon>Embryophyta</taxon>
        <taxon>Tracheophyta</taxon>
        <taxon>Spermatophyta</taxon>
        <taxon>Magnoliopsida</taxon>
        <taxon>eudicotyledons</taxon>
        <taxon>Gunneridae</taxon>
        <taxon>Pentapetalae</taxon>
        <taxon>rosids</taxon>
        <taxon>fabids</taxon>
        <taxon>Malpighiales</taxon>
        <taxon>Linaceae</taxon>
        <taxon>Linum</taxon>
    </lineage>
</organism>
<protein>
    <submittedName>
        <fullName evidence="2">Uncharacterized protein</fullName>
    </submittedName>
</protein>
<evidence type="ECO:0000256" key="1">
    <source>
        <dbReference type="SAM" id="MobiDB-lite"/>
    </source>
</evidence>
<accession>A0AAV2DTQ1</accession>
<dbReference type="PANTHER" id="PTHR34222">
    <property type="entry name" value="GAG_PRE-INTEGRS DOMAIN-CONTAINING PROTEIN"/>
    <property type="match status" value="1"/>
</dbReference>
<gene>
    <name evidence="2" type="ORF">LTRI10_LOCUS18574</name>
</gene>
<keyword evidence="3" id="KW-1185">Reference proteome</keyword>
<feature type="region of interest" description="Disordered" evidence="1">
    <location>
        <begin position="203"/>
        <end position="243"/>
    </location>
</feature>